<organism evidence="1 2">
    <name type="scientific">Cymbomonas tetramitiformis</name>
    <dbReference type="NCBI Taxonomy" id="36881"/>
    <lineage>
        <taxon>Eukaryota</taxon>
        <taxon>Viridiplantae</taxon>
        <taxon>Chlorophyta</taxon>
        <taxon>Pyramimonadophyceae</taxon>
        <taxon>Pyramimonadales</taxon>
        <taxon>Pyramimonadaceae</taxon>
        <taxon>Cymbomonas</taxon>
    </lineage>
</organism>
<dbReference type="AlphaFoldDB" id="A0AAE0G2F3"/>
<gene>
    <name evidence="1" type="ORF">CYMTET_21225</name>
</gene>
<dbReference type="EMBL" id="LGRX02010432">
    <property type="protein sequence ID" value="KAK3270374.1"/>
    <property type="molecule type" value="Genomic_DNA"/>
</dbReference>
<evidence type="ECO:0000313" key="2">
    <source>
        <dbReference type="Proteomes" id="UP001190700"/>
    </source>
</evidence>
<protein>
    <submittedName>
        <fullName evidence="1">Uncharacterized protein</fullName>
    </submittedName>
</protein>
<dbReference type="Proteomes" id="UP001190700">
    <property type="component" value="Unassembled WGS sequence"/>
</dbReference>
<reference evidence="1 2" key="1">
    <citation type="journal article" date="2015" name="Genome Biol. Evol.">
        <title>Comparative Genomics of a Bacterivorous Green Alga Reveals Evolutionary Causalities and Consequences of Phago-Mixotrophic Mode of Nutrition.</title>
        <authorList>
            <person name="Burns J.A."/>
            <person name="Paasch A."/>
            <person name="Narechania A."/>
            <person name="Kim E."/>
        </authorList>
    </citation>
    <scope>NUCLEOTIDE SEQUENCE [LARGE SCALE GENOMIC DNA]</scope>
    <source>
        <strain evidence="1 2">PLY_AMNH</strain>
    </source>
</reference>
<comment type="caution">
    <text evidence="1">The sequence shown here is derived from an EMBL/GenBank/DDBJ whole genome shotgun (WGS) entry which is preliminary data.</text>
</comment>
<proteinExistence type="predicted"/>
<accession>A0AAE0G2F3</accession>
<evidence type="ECO:0000313" key="1">
    <source>
        <dbReference type="EMBL" id="KAK3270374.1"/>
    </source>
</evidence>
<sequence>MVKKGLKLPETPAPRALPGRDAFQRAVGMPCPKCKRETVNCPHKRLLPPENRVEAGRISPKRDDIRGVLQDPRSLPVERLQIAEVSHGAASERGLTRLHSDDSACPRPLIWGEGPCTDRGDYHRESNTIGAYWAGREPDEAQVFEKFYDVPCKEYNVQYSVYSRRMPLPATSFARQYSRTIHPHHGHGAAMLPSGNCGVGFRR</sequence>
<keyword evidence="2" id="KW-1185">Reference proteome</keyword>
<name>A0AAE0G2F3_9CHLO</name>